<dbReference type="OMA" id="GSEIVHN"/>
<comment type="similarity">
    <text evidence="1 6">Belongs to the glycosyl hydrolase 35 family.</text>
</comment>
<dbReference type="FunFam" id="3.20.20.80:FF:000115">
    <property type="entry name" value="Beta-galactosidase"/>
    <property type="match status" value="1"/>
</dbReference>
<dbReference type="InterPro" id="IPR031330">
    <property type="entry name" value="Gly_Hdrlase_35_cat"/>
</dbReference>
<dbReference type="FunFam" id="2.60.120.260:FF:000049">
    <property type="entry name" value="Beta-galactosidase"/>
    <property type="match status" value="1"/>
</dbReference>
<dbReference type="InterPro" id="IPR019801">
    <property type="entry name" value="Glyco_hydro_35_CS"/>
</dbReference>
<dbReference type="InterPro" id="IPR008979">
    <property type="entry name" value="Galactose-bd-like_sf"/>
</dbReference>
<feature type="active site" description="Nucleophile" evidence="4">
    <location>
        <position position="306"/>
    </location>
</feature>
<dbReference type="PROSITE" id="PS01182">
    <property type="entry name" value="GLYCOSYL_HYDROL_F35"/>
    <property type="match status" value="1"/>
</dbReference>
<dbReference type="AlphaFoldDB" id="A0A1X7VLY6"/>
<evidence type="ECO:0000256" key="6">
    <source>
        <dbReference type="RuleBase" id="RU003679"/>
    </source>
</evidence>
<evidence type="ECO:0000256" key="2">
    <source>
        <dbReference type="ARBA" id="ARBA00022801"/>
    </source>
</evidence>
<dbReference type="EC" id="3.2.1.23" evidence="5"/>
<feature type="domain" description="Beta-galactosidase 1-like first all-beta" evidence="9">
    <location>
        <begin position="460"/>
        <end position="564"/>
    </location>
</feature>
<dbReference type="PANTHER" id="PTHR23421">
    <property type="entry name" value="BETA-GALACTOSIDASE RELATED"/>
    <property type="match status" value="1"/>
</dbReference>
<dbReference type="InterPro" id="IPR017853">
    <property type="entry name" value="GH"/>
</dbReference>
<dbReference type="GO" id="GO:0004565">
    <property type="term" value="F:beta-galactosidase activity"/>
    <property type="evidence" value="ECO:0007669"/>
    <property type="project" value="UniProtKB-EC"/>
</dbReference>
<dbReference type="STRING" id="400682.A0A1X7VLY6"/>
<sequence length="680" mass="76149">MAIRLSPNVRRVLSKIRLNRALVIIIILAVCFILYLLLPTSSSREDEKAPSNSLLDRLKPNVGRKPADPALSLDEDSFYIRGKKTHILSGSIHYFRVVPDYWTDRLKKLKAMGLNTVDTYVSWNLHEPMPGEFDFSGLLNIHEFIKIAHSLELNVIVRPGPYICSEWDNGGLPAWLLHDPNMKIRSNYKPYQDAVKRFFTKLFEILTPLQSSYGGPIIAFQVENEYAAYGPRNATGRHHMQYLANLMRSLGAVELFITSDGQNDIKASSDMAPNNALLTVNFQNDPSEALNKLLLVQPNKPPLVMEYWTGWFDHWGRRHLERTLSPSQLIVNIGTILQMGGSFNLYMFHGGTNFGFMNGANIEGGEYRPDVTSYDYDAPLSEAGDITKKYTLLRELLKEAVPHSIPNPLPDIPPNSVKESYGDVHLPLCLSLFQTLDYIPPPQESKKPIPMEYLSINKETGQAYGYVLYRTNISPLSTKMTITKLKDYGVALYDGTPFAKLSSFASQTVLLPQPSAKSSDVNLDLLVENSGRVNFGSQIGDRKGISGVVIVDDEFPKSWQIYSFEFKSSYIEHVMAGGLWSRSSAGTQTGPALFKGDFTISTTPQDTFIDMTGWTKGLVIINGVNLGRYWTIGPQQTLYVPAPLLRKGINKLLIFELHRPSSSFTVTFSKEPVLDSGGMK</sequence>
<evidence type="ECO:0000313" key="12">
    <source>
        <dbReference type="Proteomes" id="UP000007879"/>
    </source>
</evidence>
<dbReference type="KEGG" id="aqu:100634884"/>
<evidence type="ECO:0000256" key="3">
    <source>
        <dbReference type="ARBA" id="ARBA00023295"/>
    </source>
</evidence>
<name>A0A1X7VLY6_AMPQE</name>
<dbReference type="GO" id="GO:0005975">
    <property type="term" value="P:carbohydrate metabolic process"/>
    <property type="evidence" value="ECO:0007669"/>
    <property type="project" value="InterPro"/>
</dbReference>
<organism evidence="11">
    <name type="scientific">Amphimedon queenslandica</name>
    <name type="common">Sponge</name>
    <dbReference type="NCBI Taxonomy" id="400682"/>
    <lineage>
        <taxon>Eukaryota</taxon>
        <taxon>Metazoa</taxon>
        <taxon>Porifera</taxon>
        <taxon>Demospongiae</taxon>
        <taxon>Heteroscleromorpha</taxon>
        <taxon>Haplosclerida</taxon>
        <taxon>Niphatidae</taxon>
        <taxon>Amphimedon</taxon>
    </lineage>
</organism>
<dbReference type="Gene3D" id="3.20.20.80">
    <property type="entry name" value="Glycosidases"/>
    <property type="match status" value="1"/>
</dbReference>
<keyword evidence="12" id="KW-1185">Reference proteome</keyword>
<feature type="transmembrane region" description="Helical" evidence="7">
    <location>
        <begin position="21"/>
        <end position="38"/>
    </location>
</feature>
<protein>
    <recommendedName>
        <fullName evidence="5">Beta-galactosidase</fullName>
        <ecNumber evidence="5">3.2.1.23</ecNumber>
    </recommendedName>
</protein>
<keyword evidence="2 5" id="KW-0378">Hydrolase</keyword>
<dbReference type="SUPFAM" id="SSF49785">
    <property type="entry name" value="Galactose-binding domain-like"/>
    <property type="match status" value="1"/>
</dbReference>
<dbReference type="Pfam" id="PF21317">
    <property type="entry name" value="BetaGal_ABD_1"/>
    <property type="match status" value="1"/>
</dbReference>
<dbReference type="InterPro" id="IPR048912">
    <property type="entry name" value="BetaGal1-like_ABD1"/>
</dbReference>
<dbReference type="OrthoDB" id="1657402at2759"/>
<dbReference type="EnsemblMetazoa" id="Aqu2.1.41082_001">
    <property type="protein sequence ID" value="Aqu2.1.41082_001"/>
    <property type="gene ID" value="Aqu2.1.41082"/>
</dbReference>
<reference evidence="11" key="2">
    <citation type="submission" date="2017-05" db="UniProtKB">
        <authorList>
            <consortium name="EnsemblMetazoa"/>
        </authorList>
    </citation>
    <scope>IDENTIFICATION</scope>
</reference>
<dbReference type="EnsemblMetazoa" id="XM_011411519.2">
    <property type="protein sequence ID" value="XP_011409821.1"/>
    <property type="gene ID" value="LOC100634884"/>
</dbReference>
<dbReference type="Pfam" id="PF01301">
    <property type="entry name" value="Glyco_hydro_35"/>
    <property type="match status" value="1"/>
</dbReference>
<comment type="catalytic activity">
    <reaction evidence="5">
        <text>Hydrolysis of terminal non-reducing beta-D-galactose residues in beta-D-galactosides.</text>
        <dbReference type="EC" id="3.2.1.23"/>
    </reaction>
</comment>
<proteinExistence type="inferred from homology"/>
<accession>A0A1X7VLY6</accession>
<dbReference type="Proteomes" id="UP000007879">
    <property type="component" value="Unassembled WGS sequence"/>
</dbReference>
<dbReference type="InterPro" id="IPR048913">
    <property type="entry name" value="BetaGal_gal-bd"/>
</dbReference>
<dbReference type="Gene3D" id="2.60.120.260">
    <property type="entry name" value="Galactose-binding domain-like"/>
    <property type="match status" value="2"/>
</dbReference>
<keyword evidence="7" id="KW-0812">Transmembrane</keyword>
<feature type="active site" description="Proton donor" evidence="4">
    <location>
        <position position="225"/>
    </location>
</feature>
<dbReference type="Pfam" id="PF21467">
    <property type="entry name" value="BetaGal_gal-bd"/>
    <property type="match status" value="1"/>
</dbReference>
<dbReference type="eggNOG" id="KOG0496">
    <property type="taxonomic scope" value="Eukaryota"/>
</dbReference>
<feature type="domain" description="Glycoside hydrolase 35 catalytic" evidence="8">
    <location>
        <begin position="77"/>
        <end position="399"/>
    </location>
</feature>
<feature type="domain" description="Beta-galactosidase galactose-binding" evidence="10">
    <location>
        <begin position="591"/>
        <end position="650"/>
    </location>
</feature>
<dbReference type="SUPFAM" id="SSF51445">
    <property type="entry name" value="(Trans)glycosidases"/>
    <property type="match status" value="1"/>
</dbReference>
<evidence type="ECO:0000313" key="11">
    <source>
        <dbReference type="EnsemblMetazoa" id="Aqu2.1.41082_001"/>
    </source>
</evidence>
<dbReference type="InParanoid" id="A0A1X7VLY6"/>
<dbReference type="PIRSF" id="PIRSF006336">
    <property type="entry name" value="B-gal"/>
    <property type="match status" value="1"/>
</dbReference>
<evidence type="ECO:0000256" key="1">
    <source>
        <dbReference type="ARBA" id="ARBA00009809"/>
    </source>
</evidence>
<dbReference type="InterPro" id="IPR026283">
    <property type="entry name" value="B-gal_1-like"/>
</dbReference>
<reference evidence="12" key="1">
    <citation type="journal article" date="2010" name="Nature">
        <title>The Amphimedon queenslandica genome and the evolution of animal complexity.</title>
        <authorList>
            <person name="Srivastava M."/>
            <person name="Simakov O."/>
            <person name="Chapman J."/>
            <person name="Fahey B."/>
            <person name="Gauthier M.E."/>
            <person name="Mitros T."/>
            <person name="Richards G.S."/>
            <person name="Conaco C."/>
            <person name="Dacre M."/>
            <person name="Hellsten U."/>
            <person name="Larroux C."/>
            <person name="Putnam N.H."/>
            <person name="Stanke M."/>
            <person name="Adamska M."/>
            <person name="Darling A."/>
            <person name="Degnan S.M."/>
            <person name="Oakley T.H."/>
            <person name="Plachetzki D.C."/>
            <person name="Zhai Y."/>
            <person name="Adamski M."/>
            <person name="Calcino A."/>
            <person name="Cummins S.F."/>
            <person name="Goodstein D.M."/>
            <person name="Harris C."/>
            <person name="Jackson D.J."/>
            <person name="Leys S.P."/>
            <person name="Shu S."/>
            <person name="Woodcroft B.J."/>
            <person name="Vervoort M."/>
            <person name="Kosik K.S."/>
            <person name="Manning G."/>
            <person name="Degnan B.M."/>
            <person name="Rokhsar D.S."/>
        </authorList>
    </citation>
    <scope>NUCLEOTIDE SEQUENCE [LARGE SCALE GENOMIC DNA]</scope>
</reference>
<evidence type="ECO:0000256" key="7">
    <source>
        <dbReference type="SAM" id="Phobius"/>
    </source>
</evidence>
<evidence type="ECO:0000256" key="5">
    <source>
        <dbReference type="RuleBase" id="RU000675"/>
    </source>
</evidence>
<gene>
    <name evidence="11" type="primary">100634884</name>
</gene>
<evidence type="ECO:0000259" key="9">
    <source>
        <dbReference type="Pfam" id="PF21317"/>
    </source>
</evidence>
<keyword evidence="3 5" id="KW-0326">Glycosidase</keyword>
<evidence type="ECO:0000259" key="8">
    <source>
        <dbReference type="Pfam" id="PF01301"/>
    </source>
</evidence>
<evidence type="ECO:0000256" key="4">
    <source>
        <dbReference type="PIRSR" id="PIRSR006336-1"/>
    </source>
</evidence>
<keyword evidence="7" id="KW-0472">Membrane</keyword>
<evidence type="ECO:0000259" key="10">
    <source>
        <dbReference type="Pfam" id="PF21467"/>
    </source>
</evidence>
<keyword evidence="7" id="KW-1133">Transmembrane helix</keyword>
<dbReference type="InterPro" id="IPR001944">
    <property type="entry name" value="Glycoside_Hdrlase_35"/>
</dbReference>
<dbReference type="PRINTS" id="PR00742">
    <property type="entry name" value="GLHYDRLASE35"/>
</dbReference>